<dbReference type="Pfam" id="PF02252">
    <property type="entry name" value="PA28_C"/>
    <property type="match status" value="1"/>
</dbReference>
<dbReference type="GO" id="GO:0019884">
    <property type="term" value="P:antigen processing and presentation of exogenous antigen"/>
    <property type="evidence" value="ECO:0007669"/>
    <property type="project" value="UniProtKB-ARBA"/>
</dbReference>
<reference evidence="5" key="2">
    <citation type="submission" date="2025-09" db="UniProtKB">
        <authorList>
            <consortium name="Ensembl"/>
        </authorList>
    </citation>
    <scope>IDENTIFICATION</scope>
</reference>
<dbReference type="GO" id="GO:2000045">
    <property type="term" value="P:regulation of G1/S transition of mitotic cell cycle"/>
    <property type="evidence" value="ECO:0007669"/>
    <property type="project" value="TreeGrafter"/>
</dbReference>
<accession>A0A8D2DUX4</accession>
<dbReference type="InterPro" id="IPR009077">
    <property type="entry name" value="Proteasome_activ_PA28"/>
</dbReference>
<evidence type="ECO:0000256" key="3">
    <source>
        <dbReference type="ARBA" id="ARBA00037467"/>
    </source>
</evidence>
<keyword evidence="2" id="KW-0647">Proteasome</keyword>
<dbReference type="SUPFAM" id="SSF47216">
    <property type="entry name" value="Proteasome activator"/>
    <property type="match status" value="1"/>
</dbReference>
<dbReference type="GO" id="GO:0005654">
    <property type="term" value="C:nucleoplasm"/>
    <property type="evidence" value="ECO:0007669"/>
    <property type="project" value="TreeGrafter"/>
</dbReference>
<dbReference type="InterPro" id="IPR036252">
    <property type="entry name" value="Proteasome_activ_sf"/>
</dbReference>
<evidence type="ECO:0000256" key="1">
    <source>
        <dbReference type="ARBA" id="ARBA00005883"/>
    </source>
</evidence>
<evidence type="ECO:0000313" key="6">
    <source>
        <dbReference type="Proteomes" id="UP000694564"/>
    </source>
</evidence>
<reference evidence="5" key="1">
    <citation type="submission" date="2025-08" db="UniProtKB">
        <authorList>
            <consortium name="Ensembl"/>
        </authorList>
    </citation>
    <scope>IDENTIFICATION</scope>
</reference>
<dbReference type="GO" id="GO:0008537">
    <property type="term" value="C:proteasome activator complex"/>
    <property type="evidence" value="ECO:0007669"/>
    <property type="project" value="InterPro"/>
</dbReference>
<dbReference type="OrthoDB" id="6591885at2759"/>
<comment type="similarity">
    <text evidence="1">Belongs to the PA28 family.</text>
</comment>
<evidence type="ECO:0000313" key="5">
    <source>
        <dbReference type="Ensembl" id="ENSSVLP00005030164.1"/>
    </source>
</evidence>
<feature type="domain" description="Proteasome activator PA28 C-terminal" evidence="4">
    <location>
        <begin position="3"/>
        <end position="84"/>
    </location>
</feature>
<dbReference type="InterPro" id="IPR036997">
    <property type="entry name" value="PA28_C_sf"/>
</dbReference>
<keyword evidence="6" id="KW-1185">Reference proteome</keyword>
<dbReference type="GO" id="GO:0061133">
    <property type="term" value="F:endopeptidase activator activity"/>
    <property type="evidence" value="ECO:0007669"/>
    <property type="project" value="TreeGrafter"/>
</dbReference>
<evidence type="ECO:0000259" key="4">
    <source>
        <dbReference type="Pfam" id="PF02252"/>
    </source>
</evidence>
<name>A0A8D2DUX4_SCIVU</name>
<dbReference type="PANTHER" id="PTHR10660:SF4">
    <property type="entry name" value="PROTEASOME ACTIVATOR COMPLEX SUBUNIT 3"/>
    <property type="match status" value="1"/>
</dbReference>
<sequence length="87" mass="10379">SNTKYTKLQQTHTKYYITRAKLVSKIAKYPHVEDYRCTMTEIDEKEYISLHLIIAELRNQYVTLHDMILKNIEKIKQPQSSNAETLY</sequence>
<dbReference type="Ensembl" id="ENSSVLT00005033499.1">
    <property type="protein sequence ID" value="ENSSVLP00005030164.1"/>
    <property type="gene ID" value="ENSSVLG00005023802.1"/>
</dbReference>
<organism evidence="5 6">
    <name type="scientific">Sciurus vulgaris</name>
    <name type="common">Eurasian red squirrel</name>
    <dbReference type="NCBI Taxonomy" id="55149"/>
    <lineage>
        <taxon>Eukaryota</taxon>
        <taxon>Metazoa</taxon>
        <taxon>Chordata</taxon>
        <taxon>Craniata</taxon>
        <taxon>Vertebrata</taxon>
        <taxon>Euteleostomi</taxon>
        <taxon>Mammalia</taxon>
        <taxon>Eutheria</taxon>
        <taxon>Euarchontoglires</taxon>
        <taxon>Glires</taxon>
        <taxon>Rodentia</taxon>
        <taxon>Sciuromorpha</taxon>
        <taxon>Sciuridae</taxon>
        <taxon>Sciurinae</taxon>
        <taxon>Sciurini</taxon>
        <taxon>Sciurus</taxon>
    </lineage>
</organism>
<proteinExistence type="inferred from homology"/>
<dbReference type="AlphaFoldDB" id="A0A8D2DUX4"/>
<protein>
    <recommendedName>
        <fullName evidence="4">Proteasome activator PA28 C-terminal domain-containing protein</fullName>
    </recommendedName>
</protein>
<dbReference type="GeneTree" id="ENSGT00950000183098"/>
<dbReference type="FunFam" id="1.20.120.180:FF:000002">
    <property type="entry name" value="Proteasome activator complex subunit 1"/>
    <property type="match status" value="1"/>
</dbReference>
<dbReference type="InterPro" id="IPR003186">
    <property type="entry name" value="PA28_C"/>
</dbReference>
<dbReference type="GO" id="GO:0005737">
    <property type="term" value="C:cytoplasm"/>
    <property type="evidence" value="ECO:0007669"/>
    <property type="project" value="TreeGrafter"/>
</dbReference>
<evidence type="ECO:0000256" key="2">
    <source>
        <dbReference type="ARBA" id="ARBA00022942"/>
    </source>
</evidence>
<dbReference type="PANTHER" id="PTHR10660">
    <property type="entry name" value="PROTEASOME REGULATOR PA28"/>
    <property type="match status" value="1"/>
</dbReference>
<dbReference type="Proteomes" id="UP000694564">
    <property type="component" value="Chromosome 12"/>
</dbReference>
<comment type="function">
    <text evidence="3">Implicated in immunoproteasome assembly and required for efficient antigen processing. The PA28 activator complex enhances the generation of class I binding peptides by altering the cleavage pattern of the proteasome.</text>
</comment>
<dbReference type="Gene3D" id="1.20.120.180">
    <property type="entry name" value="Proteasome activator pa28, C-terminal domain"/>
    <property type="match status" value="1"/>
</dbReference>
<dbReference type="GO" id="GO:0061136">
    <property type="term" value="P:regulation of proteasomal protein catabolic process"/>
    <property type="evidence" value="ECO:0007669"/>
    <property type="project" value="TreeGrafter"/>
</dbReference>